<dbReference type="PANTHER" id="PTHR10302">
    <property type="entry name" value="SINGLE-STRANDED DNA-BINDING PROTEIN"/>
    <property type="match status" value="1"/>
</dbReference>
<keyword evidence="4" id="KW-1185">Reference proteome</keyword>
<comment type="caution">
    <text evidence="3">The sequence shown here is derived from an EMBL/GenBank/DDBJ whole genome shotgun (WGS) entry which is preliminary data.</text>
</comment>
<dbReference type="InterPro" id="IPR000424">
    <property type="entry name" value="Primosome_PriB/ssb"/>
</dbReference>
<dbReference type="Proteomes" id="UP001596317">
    <property type="component" value="Unassembled WGS sequence"/>
</dbReference>
<dbReference type="Pfam" id="PF00436">
    <property type="entry name" value="SSB"/>
    <property type="match status" value="2"/>
</dbReference>
<name>A0ABW1ZPW5_9DEIO</name>
<sequence length="229" mass="24845">MNTNHVSLIGALVRPPQLQVTATGTSVFECTLSGERQVTDEQGQLRMKPWYLRAFALGRLAEVLAKRRYQPGTALYAPGCLDYSSFDKAEDGSKGSTTRVKLDQLEPIQVPWEVEALENGFRLKGGVNEAELSGNLTRDAVRRDTANGLLVRATIGVTTPRIGRESRPGYFDLKGWRDAAAPLAGLGKGAGLIVRGAVVTEQYADSQEAGRSRTAVYLDVQRALLLAGR</sequence>
<reference evidence="4" key="1">
    <citation type="journal article" date="2019" name="Int. J. Syst. Evol. Microbiol.">
        <title>The Global Catalogue of Microorganisms (GCM) 10K type strain sequencing project: providing services to taxonomists for standard genome sequencing and annotation.</title>
        <authorList>
            <consortium name="The Broad Institute Genomics Platform"/>
            <consortium name="The Broad Institute Genome Sequencing Center for Infectious Disease"/>
            <person name="Wu L."/>
            <person name="Ma J."/>
        </authorList>
    </citation>
    <scope>NUCLEOTIDE SEQUENCE [LARGE SCALE GENOMIC DNA]</scope>
    <source>
        <strain evidence="4">CCUG 63830</strain>
    </source>
</reference>
<dbReference type="SUPFAM" id="SSF50249">
    <property type="entry name" value="Nucleic acid-binding proteins"/>
    <property type="match status" value="2"/>
</dbReference>
<keyword evidence="1 2" id="KW-0238">DNA-binding</keyword>
<dbReference type="InterPro" id="IPR011344">
    <property type="entry name" value="ssDNA-bd"/>
</dbReference>
<dbReference type="Gene3D" id="2.40.50.140">
    <property type="entry name" value="Nucleic acid-binding proteins"/>
    <property type="match status" value="2"/>
</dbReference>
<dbReference type="InterPro" id="IPR012340">
    <property type="entry name" value="NA-bd_OB-fold"/>
</dbReference>
<organism evidence="3 4">
    <name type="scientific">Deinococcus multiflagellatus</name>
    <dbReference type="NCBI Taxonomy" id="1656887"/>
    <lineage>
        <taxon>Bacteria</taxon>
        <taxon>Thermotogati</taxon>
        <taxon>Deinococcota</taxon>
        <taxon>Deinococci</taxon>
        <taxon>Deinococcales</taxon>
        <taxon>Deinococcaceae</taxon>
        <taxon>Deinococcus</taxon>
    </lineage>
</organism>
<dbReference type="EMBL" id="JBHSWB010000002">
    <property type="protein sequence ID" value="MFC6662638.1"/>
    <property type="molecule type" value="Genomic_DNA"/>
</dbReference>
<evidence type="ECO:0000313" key="3">
    <source>
        <dbReference type="EMBL" id="MFC6662638.1"/>
    </source>
</evidence>
<protein>
    <submittedName>
        <fullName evidence="3">Single-stranded DNA-binding protein</fullName>
    </submittedName>
</protein>
<dbReference type="RefSeq" id="WP_224612330.1">
    <property type="nucleotide sequence ID" value="NZ_JAIQXV010000026.1"/>
</dbReference>
<evidence type="ECO:0000256" key="1">
    <source>
        <dbReference type="ARBA" id="ARBA00023125"/>
    </source>
</evidence>
<dbReference type="PANTHER" id="PTHR10302:SF27">
    <property type="entry name" value="SINGLE-STRANDED DNA-BINDING PROTEIN"/>
    <property type="match status" value="1"/>
</dbReference>
<proteinExistence type="predicted"/>
<accession>A0ABW1ZPW5</accession>
<dbReference type="PROSITE" id="PS50935">
    <property type="entry name" value="SSB"/>
    <property type="match status" value="2"/>
</dbReference>
<evidence type="ECO:0000256" key="2">
    <source>
        <dbReference type="PROSITE-ProRule" id="PRU00252"/>
    </source>
</evidence>
<dbReference type="GO" id="GO:0003677">
    <property type="term" value="F:DNA binding"/>
    <property type="evidence" value="ECO:0007669"/>
    <property type="project" value="UniProtKB-KW"/>
</dbReference>
<gene>
    <name evidence="3" type="ORF">ACFP90_21510</name>
</gene>
<evidence type="ECO:0000313" key="4">
    <source>
        <dbReference type="Proteomes" id="UP001596317"/>
    </source>
</evidence>